<evidence type="ECO:0000313" key="12">
    <source>
        <dbReference type="Proteomes" id="UP000199068"/>
    </source>
</evidence>
<dbReference type="InterPro" id="IPR015943">
    <property type="entry name" value="WD40/YVTN_repeat-like_dom_sf"/>
</dbReference>
<name>A0A1G9II44_9FIRM</name>
<keyword evidence="4" id="KW-0808">Transferase</keyword>
<dbReference type="Pfam" id="PF07494">
    <property type="entry name" value="Reg_prop"/>
    <property type="match status" value="9"/>
</dbReference>
<dbReference type="InterPro" id="IPR003594">
    <property type="entry name" value="HATPase_dom"/>
</dbReference>
<keyword evidence="9" id="KW-1133">Transmembrane helix</keyword>
<dbReference type="PROSITE" id="PS50109">
    <property type="entry name" value="HIS_KIN"/>
    <property type="match status" value="1"/>
</dbReference>
<dbReference type="AlphaFoldDB" id="A0A1G9II44"/>
<dbReference type="STRING" id="1121325.SAMN04515677_101263"/>
<dbReference type="GO" id="GO:0000155">
    <property type="term" value="F:phosphorelay sensor kinase activity"/>
    <property type="evidence" value="ECO:0007669"/>
    <property type="project" value="InterPro"/>
</dbReference>
<dbReference type="SMART" id="SM00387">
    <property type="entry name" value="HATPase_c"/>
    <property type="match status" value="1"/>
</dbReference>
<feature type="transmembrane region" description="Helical" evidence="9">
    <location>
        <begin position="779"/>
        <end position="799"/>
    </location>
</feature>
<dbReference type="Pfam" id="PF02518">
    <property type="entry name" value="HATPase_c"/>
    <property type="match status" value="1"/>
</dbReference>
<evidence type="ECO:0000256" key="2">
    <source>
        <dbReference type="ARBA" id="ARBA00012438"/>
    </source>
</evidence>
<keyword evidence="9" id="KW-0472">Membrane</keyword>
<dbReference type="Proteomes" id="UP000199068">
    <property type="component" value="Unassembled WGS sequence"/>
</dbReference>
<evidence type="ECO:0000313" key="11">
    <source>
        <dbReference type="EMBL" id="SDL24899.1"/>
    </source>
</evidence>
<dbReference type="InterPro" id="IPR036890">
    <property type="entry name" value="HATPase_C_sf"/>
</dbReference>
<evidence type="ECO:0000256" key="6">
    <source>
        <dbReference type="ARBA" id="ARBA00022777"/>
    </source>
</evidence>
<dbReference type="GO" id="GO:0005524">
    <property type="term" value="F:ATP binding"/>
    <property type="evidence" value="ECO:0007669"/>
    <property type="project" value="UniProtKB-KW"/>
</dbReference>
<evidence type="ECO:0000256" key="3">
    <source>
        <dbReference type="ARBA" id="ARBA00022553"/>
    </source>
</evidence>
<sequence length="1071" mass="122653">MKKRVSINLSVKNKLIPILLVIFLYTNTSYVFAHSSNIQFKNITIDDGLSQSTVEALYQDSNGYIWIGTNDGLDRYNGYEFKKYKQGNDPSTNIASNYILSIKDDNKKNIWVATVSGLSKIDTKSNKVTNYFDTKETGNLSNYNVCDILITKDSEILVATGDGLNIYDEKNDSFKRILKDNLTSQDIYSLDQDENGNIWIGTYGGLNKIDVKTKSVKTFYSKDKESISEDTIYKVYSDKNGYVWVGTFSSGLNKININTNKVTVYKNIDEDSTSLPGNFVRSILKDSEDNIWVATDRGIAKYNEDSEAFLNYSNDLGNRYSLLNDDVFSLMQDNTGLIWIGTYEGISLFDPRNNITHYKKRPSEKQSLNSNVIHGIYEDDSENLWVGTRSNGINIINRKKHTVQYITRDNGLSSNSINYITGDKNYIWVATNDGLNRINKKTNEIKIYGTKEGIKNNKIKSLCLDSKGYLWIGTENSLGILNTTNDEMKDMDYIFDKYKINDKYISAIHEDSQGNYWIGTFKDGGLIKVDTKHNAIKNYKKDLRNNNSITSNSIRCIIDDTKGNIWVGTNYGLNKFDLKTQKFKSYTEKDGLSSNTVYGTLLDDKKDIWMSTNYGISKLDAETDIFTNYNVADGFQSNEFNAGAYFKNNKGELFFGGINGFNIFEPSQIYQDRTSIPSVKFDEFIVNDVSYKDINNMKFDYTGNSIRIKYFLPDYKDTKNNRYYYKIEGHDSDWNVTDNNEIIYKDLDPGKYTFVIKAINHHGIESKESKVTFIIKPHILLSSMAFCIYILIISIILYLNATKVKRLDRLVDKKTLQLQKEMIKNKKLFDKLIKLEQNKTNYFVNLSHELRTPLNVISTTQQLILELNKRDEGIDKEKIDYHTIVMQTNTNRLLNLINNIIDTSKIEDGSYNIDIKENDIVYLVEETCLSLKDYIESNGLNLIIDPEIEEKIIECDKDEIERCIVNLISNAKKFTPRGGKIEVTIKDLDDFVQINVCDTGIGIPKDKQDQIFNRFNQVVDENYHQKGGSGLGLTITKHIINLHNGDIYVSSEENKGSTFTILLPVKLNKNI</sequence>
<dbReference type="InterPro" id="IPR003661">
    <property type="entry name" value="HisK_dim/P_dom"/>
</dbReference>
<evidence type="ECO:0000256" key="4">
    <source>
        <dbReference type="ARBA" id="ARBA00022679"/>
    </source>
</evidence>
<dbReference type="InterPro" id="IPR005467">
    <property type="entry name" value="His_kinase_dom"/>
</dbReference>
<dbReference type="SUPFAM" id="SSF63829">
    <property type="entry name" value="Calcium-dependent phosphotriesterase"/>
    <property type="match status" value="2"/>
</dbReference>
<dbReference type="InterPro" id="IPR011110">
    <property type="entry name" value="Reg_prop"/>
</dbReference>
<dbReference type="InterPro" id="IPR036097">
    <property type="entry name" value="HisK_dim/P_sf"/>
</dbReference>
<dbReference type="CDD" id="cd00082">
    <property type="entry name" value="HisKA"/>
    <property type="match status" value="1"/>
</dbReference>
<protein>
    <recommendedName>
        <fullName evidence="2">histidine kinase</fullName>
        <ecNumber evidence="2">2.7.13.3</ecNumber>
    </recommendedName>
</protein>
<evidence type="ECO:0000256" key="9">
    <source>
        <dbReference type="SAM" id="Phobius"/>
    </source>
</evidence>
<keyword evidence="8" id="KW-0902">Two-component regulatory system</keyword>
<gene>
    <name evidence="11" type="ORF">SAMN04515677_101263</name>
</gene>
<dbReference type="InterPro" id="IPR013783">
    <property type="entry name" value="Ig-like_fold"/>
</dbReference>
<dbReference type="Gene3D" id="1.10.287.130">
    <property type="match status" value="1"/>
</dbReference>
<dbReference type="Pfam" id="PF07495">
    <property type="entry name" value="Y_Y_Y"/>
    <property type="match status" value="1"/>
</dbReference>
<comment type="catalytic activity">
    <reaction evidence="1">
        <text>ATP + protein L-histidine = ADP + protein N-phospho-L-histidine.</text>
        <dbReference type="EC" id="2.7.13.3"/>
    </reaction>
</comment>
<evidence type="ECO:0000259" key="10">
    <source>
        <dbReference type="PROSITE" id="PS50109"/>
    </source>
</evidence>
<keyword evidence="12" id="KW-1185">Reference proteome</keyword>
<dbReference type="Pfam" id="PF00512">
    <property type="entry name" value="HisKA"/>
    <property type="match status" value="1"/>
</dbReference>
<reference evidence="11 12" key="1">
    <citation type="submission" date="2016-10" db="EMBL/GenBank/DDBJ databases">
        <authorList>
            <person name="de Groot N.N."/>
        </authorList>
    </citation>
    <scope>NUCLEOTIDE SEQUENCE [LARGE SCALE GENOMIC DNA]</scope>
    <source>
        <strain evidence="11 12">DSM 797</strain>
    </source>
</reference>
<dbReference type="RefSeq" id="WP_242872357.1">
    <property type="nucleotide sequence ID" value="NZ_FNGW01000001.1"/>
</dbReference>
<dbReference type="SUPFAM" id="SSF55874">
    <property type="entry name" value="ATPase domain of HSP90 chaperone/DNA topoisomerase II/histidine kinase"/>
    <property type="match status" value="1"/>
</dbReference>
<keyword evidence="5" id="KW-0547">Nucleotide-binding</keyword>
<dbReference type="EMBL" id="FNGW01000001">
    <property type="protein sequence ID" value="SDL24899.1"/>
    <property type="molecule type" value="Genomic_DNA"/>
</dbReference>
<evidence type="ECO:0000256" key="7">
    <source>
        <dbReference type="ARBA" id="ARBA00022840"/>
    </source>
</evidence>
<dbReference type="FunFam" id="3.30.565.10:FF:000037">
    <property type="entry name" value="Hybrid sensor histidine kinase/response regulator"/>
    <property type="match status" value="1"/>
</dbReference>
<dbReference type="PANTHER" id="PTHR43547:SF2">
    <property type="entry name" value="HYBRID SIGNAL TRANSDUCTION HISTIDINE KINASE C"/>
    <property type="match status" value="1"/>
</dbReference>
<dbReference type="InterPro" id="IPR011123">
    <property type="entry name" value="Y_Y_Y"/>
</dbReference>
<keyword evidence="7" id="KW-0067">ATP-binding</keyword>
<dbReference type="PANTHER" id="PTHR43547">
    <property type="entry name" value="TWO-COMPONENT HISTIDINE KINASE"/>
    <property type="match status" value="1"/>
</dbReference>
<keyword evidence="6 11" id="KW-0418">Kinase</keyword>
<dbReference type="SUPFAM" id="SSF47384">
    <property type="entry name" value="Homodimeric domain of signal transducing histidine kinase"/>
    <property type="match status" value="1"/>
</dbReference>
<dbReference type="Gene3D" id="2.130.10.10">
    <property type="entry name" value="YVTN repeat-like/Quinoprotein amine dehydrogenase"/>
    <property type="match status" value="2"/>
</dbReference>
<dbReference type="Gene3D" id="3.30.565.10">
    <property type="entry name" value="Histidine kinase-like ATPase, C-terminal domain"/>
    <property type="match status" value="1"/>
</dbReference>
<keyword evidence="3" id="KW-0597">Phosphoprotein</keyword>
<dbReference type="Gene3D" id="2.60.40.10">
    <property type="entry name" value="Immunoglobulins"/>
    <property type="match status" value="1"/>
</dbReference>
<dbReference type="SUPFAM" id="SSF101898">
    <property type="entry name" value="NHL repeat"/>
    <property type="match status" value="1"/>
</dbReference>
<dbReference type="InterPro" id="IPR004358">
    <property type="entry name" value="Sig_transdc_His_kin-like_C"/>
</dbReference>
<evidence type="ECO:0000256" key="5">
    <source>
        <dbReference type="ARBA" id="ARBA00022741"/>
    </source>
</evidence>
<accession>A0A1G9II44</accession>
<evidence type="ECO:0000256" key="8">
    <source>
        <dbReference type="ARBA" id="ARBA00023012"/>
    </source>
</evidence>
<feature type="domain" description="Histidine kinase" evidence="10">
    <location>
        <begin position="845"/>
        <end position="1067"/>
    </location>
</feature>
<dbReference type="EC" id="2.7.13.3" evidence="2"/>
<dbReference type="PRINTS" id="PR00344">
    <property type="entry name" value="BCTRLSENSOR"/>
</dbReference>
<organism evidence="11 12">
    <name type="scientific">Romboutsia lituseburensis DSM 797</name>
    <dbReference type="NCBI Taxonomy" id="1121325"/>
    <lineage>
        <taxon>Bacteria</taxon>
        <taxon>Bacillati</taxon>
        <taxon>Bacillota</taxon>
        <taxon>Clostridia</taxon>
        <taxon>Peptostreptococcales</taxon>
        <taxon>Peptostreptococcaceae</taxon>
        <taxon>Romboutsia</taxon>
    </lineage>
</organism>
<evidence type="ECO:0000256" key="1">
    <source>
        <dbReference type="ARBA" id="ARBA00000085"/>
    </source>
</evidence>
<proteinExistence type="predicted"/>
<keyword evidence="9" id="KW-0812">Transmembrane</keyword>
<dbReference type="SMART" id="SM00388">
    <property type="entry name" value="HisKA"/>
    <property type="match status" value="1"/>
</dbReference>